<sequence>MEALRRKVSTLQRQNIEHAQRDVAPEDGDSCSYI</sequence>
<protein>
    <submittedName>
        <fullName evidence="1">Uncharacterized protein</fullName>
    </submittedName>
</protein>
<accession>A0A699VW48</accession>
<organism evidence="1">
    <name type="scientific">Tanacetum cinerariifolium</name>
    <name type="common">Dalmatian daisy</name>
    <name type="synonym">Chrysanthemum cinerariifolium</name>
    <dbReference type="NCBI Taxonomy" id="118510"/>
    <lineage>
        <taxon>Eukaryota</taxon>
        <taxon>Viridiplantae</taxon>
        <taxon>Streptophyta</taxon>
        <taxon>Embryophyta</taxon>
        <taxon>Tracheophyta</taxon>
        <taxon>Spermatophyta</taxon>
        <taxon>Magnoliopsida</taxon>
        <taxon>eudicotyledons</taxon>
        <taxon>Gunneridae</taxon>
        <taxon>Pentapetalae</taxon>
        <taxon>asterids</taxon>
        <taxon>campanulids</taxon>
        <taxon>Asterales</taxon>
        <taxon>Asteraceae</taxon>
        <taxon>Asteroideae</taxon>
        <taxon>Anthemideae</taxon>
        <taxon>Anthemidinae</taxon>
        <taxon>Tanacetum</taxon>
    </lineage>
</organism>
<dbReference type="EMBL" id="BKCJ011502946">
    <property type="protein sequence ID" value="GFD38593.1"/>
    <property type="molecule type" value="Genomic_DNA"/>
</dbReference>
<reference evidence="1" key="1">
    <citation type="journal article" date="2019" name="Sci. Rep.">
        <title>Draft genome of Tanacetum cinerariifolium, the natural source of mosquito coil.</title>
        <authorList>
            <person name="Yamashiro T."/>
            <person name="Shiraishi A."/>
            <person name="Satake H."/>
            <person name="Nakayama K."/>
        </authorList>
    </citation>
    <scope>NUCLEOTIDE SEQUENCE</scope>
</reference>
<name>A0A699VW48_TANCI</name>
<feature type="non-terminal residue" evidence="1">
    <location>
        <position position="34"/>
    </location>
</feature>
<comment type="caution">
    <text evidence="1">The sequence shown here is derived from an EMBL/GenBank/DDBJ whole genome shotgun (WGS) entry which is preliminary data.</text>
</comment>
<proteinExistence type="predicted"/>
<gene>
    <name evidence="1" type="ORF">Tci_910562</name>
</gene>
<dbReference type="AlphaFoldDB" id="A0A699VW48"/>
<evidence type="ECO:0000313" key="1">
    <source>
        <dbReference type="EMBL" id="GFD38593.1"/>
    </source>
</evidence>